<proteinExistence type="predicted"/>
<evidence type="ECO:0000313" key="2">
    <source>
        <dbReference type="EMBL" id="RGD57360.1"/>
    </source>
</evidence>
<keyword evidence="3" id="KW-1185">Reference proteome</keyword>
<feature type="region of interest" description="Disordered" evidence="1">
    <location>
        <begin position="1"/>
        <end position="65"/>
    </location>
</feature>
<comment type="caution">
    <text evidence="2">The sequence shown here is derived from an EMBL/GenBank/DDBJ whole genome shotgun (WGS) entry which is preliminary data.</text>
</comment>
<accession>A0A372ZPN9</accession>
<name>A0A372ZPN9_9ACTN</name>
<feature type="compositionally biased region" description="Basic and acidic residues" evidence="1">
    <location>
        <begin position="55"/>
        <end position="65"/>
    </location>
</feature>
<evidence type="ECO:0000313" key="3">
    <source>
        <dbReference type="Proteomes" id="UP000263377"/>
    </source>
</evidence>
<gene>
    <name evidence="2" type="ORF">DR950_05745</name>
</gene>
<dbReference type="RefSeq" id="WP_117486150.1">
    <property type="nucleotide sequence ID" value="NZ_QVIG01000001.1"/>
</dbReference>
<evidence type="ECO:0000256" key="1">
    <source>
        <dbReference type="SAM" id="MobiDB-lite"/>
    </source>
</evidence>
<organism evidence="2 3">
    <name type="scientific">Kitasatospora xanthocidica</name>
    <dbReference type="NCBI Taxonomy" id="83382"/>
    <lineage>
        <taxon>Bacteria</taxon>
        <taxon>Bacillati</taxon>
        <taxon>Actinomycetota</taxon>
        <taxon>Actinomycetes</taxon>
        <taxon>Kitasatosporales</taxon>
        <taxon>Streptomycetaceae</taxon>
        <taxon>Kitasatospora</taxon>
    </lineage>
</organism>
<reference evidence="2 3" key="1">
    <citation type="submission" date="2018-08" db="EMBL/GenBank/DDBJ databases">
        <title>Diversity &amp; Physiological Properties of Lignin-Decomposing Actinobacteria from Soil.</title>
        <authorList>
            <person name="Roh S.G."/>
            <person name="Kim S.B."/>
        </authorList>
    </citation>
    <scope>NUCLEOTIDE SEQUENCE [LARGE SCALE GENOMIC DNA]</scope>
    <source>
        <strain evidence="2 3">MMS17-GH009</strain>
    </source>
</reference>
<dbReference type="Proteomes" id="UP000263377">
    <property type="component" value="Unassembled WGS sequence"/>
</dbReference>
<dbReference type="EMBL" id="QVIG01000001">
    <property type="protein sequence ID" value="RGD57360.1"/>
    <property type="molecule type" value="Genomic_DNA"/>
</dbReference>
<dbReference type="AlphaFoldDB" id="A0A372ZPN9"/>
<protein>
    <submittedName>
        <fullName evidence="2">Uncharacterized protein</fullName>
    </submittedName>
</protein>
<sequence>MHSREQPQKAGQPQRDAGPARRPGTGARSEGDAPARGAAALQRTVGNAATARMIAEQRDGTGRDDRRAAVGLQRAPGDQAAPRRPRVQLDQNNVLRICEAATPDGQAASGGRAADLRSIVWEDHWAAISEVCRKHKYTIAVRETGEHSIRRIAEGAKPKPHTILEKSIKPSSVRKKYGTGPGQAEGDPATVLRWLQAQDLSGFVGHWNDQGLAGIRIDRPPRSVLDLGIVQTGPGGEQYVPIDLRTQDGGPALTQLKADPHWKRYLYTGDYDLHEVYSAQGGTGGGQIPEATPEKAKLLDRLNAGIAGTAQEGEVVRSGKVAMEHGRLHMAGGSEYAMFQHGDQATYRMNQYLEALEGEVARHAAQLVRAVATEADEPLAWCRMGQWYVTRNREEHAVLRARWKLAVPHTWGADEVDRTARGGYRTAGYID</sequence>